<evidence type="ECO:0000256" key="1">
    <source>
        <dbReference type="ARBA" id="ARBA00009964"/>
    </source>
</evidence>
<dbReference type="Gene3D" id="1.10.10.60">
    <property type="entry name" value="Homeodomain-like"/>
    <property type="match status" value="1"/>
</dbReference>
<keyword evidence="3" id="KW-1185">Reference proteome</keyword>
<name>A0ABW9G720_9GAMM</name>
<sequence>MTKRKIYSKEFKPDAIALVRDQNYSISESARNLEVSAQILSRWIKEAKMMM</sequence>
<dbReference type="EMBL" id="JBEQCT010000003">
    <property type="protein sequence ID" value="MFM2485174.1"/>
    <property type="molecule type" value="Genomic_DNA"/>
</dbReference>
<evidence type="ECO:0000313" key="2">
    <source>
        <dbReference type="EMBL" id="MFM2485174.1"/>
    </source>
</evidence>
<dbReference type="InterPro" id="IPR002514">
    <property type="entry name" value="Transposase_8"/>
</dbReference>
<gene>
    <name evidence="2" type="ORF">ABUE30_08875</name>
</gene>
<proteinExistence type="inferred from homology"/>
<evidence type="ECO:0000313" key="3">
    <source>
        <dbReference type="Proteomes" id="UP001629953"/>
    </source>
</evidence>
<protein>
    <submittedName>
        <fullName evidence="2">Transposase</fullName>
    </submittedName>
</protein>
<accession>A0ABW9G720</accession>
<organism evidence="2 3">
    <name type="scientific">Celerinatantimonas yamalensis</name>
    <dbReference type="NCBI Taxonomy" id="559956"/>
    <lineage>
        <taxon>Bacteria</taxon>
        <taxon>Pseudomonadati</taxon>
        <taxon>Pseudomonadota</taxon>
        <taxon>Gammaproteobacteria</taxon>
        <taxon>Celerinatantimonadaceae</taxon>
        <taxon>Celerinatantimonas</taxon>
    </lineage>
</organism>
<dbReference type="RefSeq" id="WP_408623388.1">
    <property type="nucleotide sequence ID" value="NZ_JBEQCT010000003.1"/>
</dbReference>
<dbReference type="SUPFAM" id="SSF46689">
    <property type="entry name" value="Homeodomain-like"/>
    <property type="match status" value="1"/>
</dbReference>
<dbReference type="Pfam" id="PF01527">
    <property type="entry name" value="HTH_Tnp_1"/>
    <property type="match status" value="1"/>
</dbReference>
<dbReference type="Proteomes" id="UP001629953">
    <property type="component" value="Unassembled WGS sequence"/>
</dbReference>
<dbReference type="InterPro" id="IPR009057">
    <property type="entry name" value="Homeodomain-like_sf"/>
</dbReference>
<comment type="similarity">
    <text evidence="1">Belongs to the transposase 8 family.</text>
</comment>
<comment type="caution">
    <text evidence="2">The sequence shown here is derived from an EMBL/GenBank/DDBJ whole genome shotgun (WGS) entry which is preliminary data.</text>
</comment>
<reference evidence="2 3" key="1">
    <citation type="journal article" date="2013" name="Int. J. Syst. Evol. Microbiol.">
        <title>Celerinatantimonas yamalensis sp. nov., a cold-adapted diazotrophic bacterium from a cold permafrost brine.</title>
        <authorList>
            <person name="Shcherbakova V."/>
            <person name="Chuvilskaya N."/>
            <person name="Rivkina E."/>
            <person name="Demidov N."/>
            <person name="Uchaeva V."/>
            <person name="Suetin S."/>
            <person name="Suzina N."/>
            <person name="Gilichinsky D."/>
        </authorList>
    </citation>
    <scope>NUCLEOTIDE SEQUENCE [LARGE SCALE GENOMIC DNA]</scope>
    <source>
        <strain evidence="2 3">C7</strain>
    </source>
</reference>